<dbReference type="PANTHER" id="PTHR33074">
    <property type="entry name" value="EXPRESSED PROTEIN-RELATED"/>
    <property type="match status" value="1"/>
</dbReference>
<keyword evidence="3" id="KW-1185">Reference proteome</keyword>
<dbReference type="OrthoDB" id="694291at2759"/>
<dbReference type="Proteomes" id="UP000275267">
    <property type="component" value="Unassembled WGS sequence"/>
</dbReference>
<comment type="caution">
    <text evidence="2">The sequence shown here is derived from an EMBL/GenBank/DDBJ whole genome shotgun (WGS) entry which is preliminary data.</text>
</comment>
<gene>
    <name evidence="2" type="ORF">C2845_PM17G03250</name>
</gene>
<dbReference type="AlphaFoldDB" id="A0A3L6Q1L9"/>
<evidence type="ECO:0000313" key="3">
    <source>
        <dbReference type="Proteomes" id="UP000275267"/>
    </source>
</evidence>
<name>A0A3L6Q1L9_PANMI</name>
<sequence>MRYEEGTVEPKCRPLVVEDTGILRRGGDGDGEFLVTWIEVLSEHCGGHGMANLCVLRPGSSQWEHNRLVPVAHEEGDEVMGPLTGPNVAIPVGDRFLCWVGSLHYFILCDMADAASPRLRHVPLPGPAYDPYYYTDDLPPITDSYTLGAVAGAGAAVGTSPSSPAAAAAASAGARARAPSTPSR</sequence>
<organism evidence="2 3">
    <name type="scientific">Panicum miliaceum</name>
    <name type="common">Proso millet</name>
    <name type="synonym">Broomcorn millet</name>
    <dbReference type="NCBI Taxonomy" id="4540"/>
    <lineage>
        <taxon>Eukaryota</taxon>
        <taxon>Viridiplantae</taxon>
        <taxon>Streptophyta</taxon>
        <taxon>Embryophyta</taxon>
        <taxon>Tracheophyta</taxon>
        <taxon>Spermatophyta</taxon>
        <taxon>Magnoliopsida</taxon>
        <taxon>Liliopsida</taxon>
        <taxon>Poales</taxon>
        <taxon>Poaceae</taxon>
        <taxon>PACMAD clade</taxon>
        <taxon>Panicoideae</taxon>
        <taxon>Panicodae</taxon>
        <taxon>Paniceae</taxon>
        <taxon>Panicinae</taxon>
        <taxon>Panicum</taxon>
        <taxon>Panicum sect. Panicum</taxon>
    </lineage>
</organism>
<dbReference type="EMBL" id="PQIB02000014">
    <property type="protein sequence ID" value="RLM69872.1"/>
    <property type="molecule type" value="Genomic_DNA"/>
</dbReference>
<dbReference type="STRING" id="4540.A0A3L6Q1L9"/>
<dbReference type="PANTHER" id="PTHR33074:SF76">
    <property type="entry name" value="OS11G0569701 PROTEIN"/>
    <property type="match status" value="1"/>
</dbReference>
<evidence type="ECO:0000313" key="2">
    <source>
        <dbReference type="EMBL" id="RLM69872.1"/>
    </source>
</evidence>
<feature type="region of interest" description="Disordered" evidence="1">
    <location>
        <begin position="155"/>
        <end position="184"/>
    </location>
</feature>
<evidence type="ECO:0008006" key="4">
    <source>
        <dbReference type="Google" id="ProtNLM"/>
    </source>
</evidence>
<proteinExistence type="predicted"/>
<accession>A0A3L6Q1L9</accession>
<evidence type="ECO:0000256" key="1">
    <source>
        <dbReference type="SAM" id="MobiDB-lite"/>
    </source>
</evidence>
<protein>
    <recommendedName>
        <fullName evidence="4">DUF1618 domain-containing protein</fullName>
    </recommendedName>
</protein>
<reference evidence="3" key="1">
    <citation type="journal article" date="2019" name="Nat. Commun.">
        <title>The genome of broomcorn millet.</title>
        <authorList>
            <person name="Zou C."/>
            <person name="Miki D."/>
            <person name="Li D."/>
            <person name="Tang Q."/>
            <person name="Xiao L."/>
            <person name="Rajput S."/>
            <person name="Deng P."/>
            <person name="Jia W."/>
            <person name="Huang R."/>
            <person name="Zhang M."/>
            <person name="Sun Y."/>
            <person name="Hu J."/>
            <person name="Fu X."/>
            <person name="Schnable P.S."/>
            <person name="Li F."/>
            <person name="Zhang H."/>
            <person name="Feng B."/>
            <person name="Zhu X."/>
            <person name="Liu R."/>
            <person name="Schnable J.C."/>
            <person name="Zhu J.-K."/>
            <person name="Zhang H."/>
        </authorList>
    </citation>
    <scope>NUCLEOTIDE SEQUENCE [LARGE SCALE GENOMIC DNA]</scope>
</reference>